<dbReference type="PANTHER" id="PTHR43833">
    <property type="entry name" value="POTASSIUM CHANNEL PROTEIN 2-RELATED-RELATED"/>
    <property type="match status" value="1"/>
</dbReference>
<reference evidence="14" key="1">
    <citation type="journal article" date="2018" name="Genome Announc.">
        <title>Complete Genome Sequence of the Methanococcus maripaludis Type Strain JJ (DSM 2067), a Model for Selenoprotein Synthesis in Archaea.</title>
        <authorList>
            <person name="Poehlein A."/>
            <person name="Heym D."/>
            <person name="Quitzke V."/>
            <person name="Fersch J."/>
            <person name="Daniel R."/>
            <person name="Rother M."/>
        </authorList>
    </citation>
    <scope>NUCLEOTIDE SEQUENCE [LARGE SCALE GENOMIC DNA]</scope>
    <source>
        <strain evidence="14">DSM 2067</strain>
    </source>
</reference>
<evidence type="ECO:0000259" key="7">
    <source>
        <dbReference type="PROSITE" id="PS51201"/>
    </source>
</evidence>
<dbReference type="Proteomes" id="UP000722095">
    <property type="component" value="Unassembled WGS sequence"/>
</dbReference>
<dbReference type="Gene3D" id="3.40.50.720">
    <property type="entry name" value="NAD(P)-binding Rossmann-like Domain"/>
    <property type="match status" value="1"/>
</dbReference>
<dbReference type="GO" id="GO:0015079">
    <property type="term" value="F:potassium ion transmembrane transporter activity"/>
    <property type="evidence" value="ECO:0007669"/>
    <property type="project" value="InterPro"/>
</dbReference>
<dbReference type="AlphaFoldDB" id="A0A2L1CB66"/>
<evidence type="ECO:0000313" key="14">
    <source>
        <dbReference type="Proteomes" id="UP000239462"/>
    </source>
</evidence>
<evidence type="ECO:0000313" key="11">
    <source>
        <dbReference type="EMBL" id="MBB6496868.1"/>
    </source>
</evidence>
<dbReference type="PROSITE" id="PS51201">
    <property type="entry name" value="RCK_N"/>
    <property type="match status" value="1"/>
</dbReference>
<evidence type="ECO:0000256" key="2">
    <source>
        <dbReference type="ARBA" id="ARBA00022448"/>
    </source>
</evidence>
<dbReference type="EMBL" id="JACDUO010000001">
    <property type="protein sequence ID" value="MBA2863127.1"/>
    <property type="molecule type" value="Genomic_DNA"/>
</dbReference>
<dbReference type="InterPro" id="IPR006037">
    <property type="entry name" value="RCK_C"/>
</dbReference>
<dbReference type="EMBL" id="CP026606">
    <property type="protein sequence ID" value="AVB76618.1"/>
    <property type="molecule type" value="Genomic_DNA"/>
</dbReference>
<dbReference type="Proteomes" id="UP000239462">
    <property type="component" value="Chromosome"/>
</dbReference>
<protein>
    <submittedName>
        <fullName evidence="9">Trk system potassium uptake protein TrkA</fullName>
    </submittedName>
</protein>
<dbReference type="PANTHER" id="PTHR43833:SF5">
    <property type="entry name" value="TRK SYSTEM POTASSIUM UPTAKE PROTEIN TRKA"/>
    <property type="match status" value="1"/>
</dbReference>
<dbReference type="Proteomes" id="UP000742560">
    <property type="component" value="Unassembled WGS sequence"/>
</dbReference>
<dbReference type="Gene3D" id="3.30.70.1450">
    <property type="entry name" value="Regulator of K+ conductance, C-terminal domain"/>
    <property type="match status" value="1"/>
</dbReference>
<dbReference type="SUPFAM" id="SSF51735">
    <property type="entry name" value="NAD(P)-binding Rossmann-fold domains"/>
    <property type="match status" value="1"/>
</dbReference>
<organism evidence="9 14">
    <name type="scientific">Methanococcus maripaludis</name>
    <name type="common">Methanococcus deltae</name>
    <dbReference type="NCBI Taxonomy" id="39152"/>
    <lineage>
        <taxon>Archaea</taxon>
        <taxon>Methanobacteriati</taxon>
        <taxon>Methanobacteriota</taxon>
        <taxon>Methanomada group</taxon>
        <taxon>Methanococci</taxon>
        <taxon>Methanococcales</taxon>
        <taxon>Methanococcaceae</taxon>
        <taxon>Methanococcus</taxon>
    </lineage>
</organism>
<evidence type="ECO:0000313" key="12">
    <source>
        <dbReference type="EMBL" id="MBM7409642.1"/>
    </source>
</evidence>
<dbReference type="Proteomes" id="UP000567099">
    <property type="component" value="Unassembled WGS sequence"/>
</dbReference>
<dbReference type="EMBL" id="JAFBBC010000001">
    <property type="protein sequence ID" value="MBM7409642.1"/>
    <property type="molecule type" value="Genomic_DNA"/>
</dbReference>
<dbReference type="InterPro" id="IPR050721">
    <property type="entry name" value="Trk_Ktr_HKT_K-transport"/>
</dbReference>
<dbReference type="PROSITE" id="PS51202">
    <property type="entry name" value="RCK_C"/>
    <property type="match status" value="1"/>
</dbReference>
<feature type="domain" description="RCK N-terminal" evidence="7">
    <location>
        <begin position="1"/>
        <end position="118"/>
    </location>
</feature>
<dbReference type="InterPro" id="IPR006036">
    <property type="entry name" value="K_uptake_TrkA"/>
</dbReference>
<dbReference type="SUPFAM" id="SSF116726">
    <property type="entry name" value="TrkA C-terminal domain-like"/>
    <property type="match status" value="1"/>
</dbReference>
<dbReference type="KEGG" id="mmad:MMJJ_12370"/>
<dbReference type="EMBL" id="JACHED010000001">
    <property type="protein sequence ID" value="MBB6496868.1"/>
    <property type="molecule type" value="Genomic_DNA"/>
</dbReference>
<dbReference type="InterPro" id="IPR036721">
    <property type="entry name" value="RCK_C_sf"/>
</dbReference>
<evidence type="ECO:0000256" key="6">
    <source>
        <dbReference type="ARBA" id="ARBA00023065"/>
    </source>
</evidence>
<evidence type="ECO:0000313" key="9">
    <source>
        <dbReference type="EMBL" id="AVB76618.1"/>
    </source>
</evidence>
<keyword evidence="4" id="KW-0630">Potassium</keyword>
<dbReference type="Proteomes" id="UP000590564">
    <property type="component" value="Unassembled WGS sequence"/>
</dbReference>
<proteinExistence type="predicted"/>
<reference evidence="11 16" key="3">
    <citation type="submission" date="2020-08" db="EMBL/GenBank/DDBJ databases">
        <title>Genomic Encyclopedia of Type Strains, Phase IV (KMG-V): Genome sequencing to study the core and pangenomes of soil and plant-associated prokaryotes.</title>
        <authorList>
            <person name="Whitman W."/>
        </authorList>
    </citation>
    <scope>NUCLEOTIDE SEQUENCE [LARGE SCALE GENOMIC DNA]</scope>
    <source>
        <strain evidence="10 15">C13</strain>
        <strain evidence="11 16">D1</strain>
        <strain evidence="12">RC</strain>
    </source>
</reference>
<evidence type="ECO:0000256" key="1">
    <source>
        <dbReference type="ARBA" id="ARBA00003660"/>
    </source>
</evidence>
<dbReference type="Pfam" id="PF02080">
    <property type="entry name" value="TrkA_C"/>
    <property type="match status" value="1"/>
</dbReference>
<name>A0A2L1CB66_METMI</name>
<keyword evidence="3" id="KW-0633">Potassium transport</keyword>
<dbReference type="GO" id="GO:0005886">
    <property type="term" value="C:plasma membrane"/>
    <property type="evidence" value="ECO:0007669"/>
    <property type="project" value="InterPro"/>
</dbReference>
<comment type="function">
    <text evidence="1">Part of a potassium transport system.</text>
</comment>
<dbReference type="EMBL" id="JAGINF010000003">
    <property type="protein sequence ID" value="MBP2219606.1"/>
    <property type="molecule type" value="Genomic_DNA"/>
</dbReference>
<evidence type="ECO:0000313" key="10">
    <source>
        <dbReference type="EMBL" id="MBA2863127.1"/>
    </source>
</evidence>
<reference evidence="9" key="2">
    <citation type="submission" date="2018-02" db="EMBL/GenBank/DDBJ databases">
        <title>Complete genome sequence of the Methanococcus maripaludis type strain JJ (DSM 2067), a model for selenoprotein synthesis in Archaea.</title>
        <authorList>
            <person name="Poehlein A."/>
            <person name="Heym D."/>
            <person name="Quitzke V."/>
            <person name="Fersch J."/>
            <person name="Daniel R."/>
            <person name="Rother M."/>
        </authorList>
    </citation>
    <scope>NUCLEOTIDE SEQUENCE [LARGE SCALE GENOMIC DNA]</scope>
    <source>
        <strain evidence="9">DSM 2067</strain>
    </source>
</reference>
<dbReference type="GeneID" id="36102324"/>
<evidence type="ECO:0000313" key="15">
    <source>
        <dbReference type="Proteomes" id="UP000567099"/>
    </source>
</evidence>
<feature type="domain" description="RCK C-terminal" evidence="8">
    <location>
        <begin position="136"/>
        <end position="217"/>
    </location>
</feature>
<gene>
    <name evidence="9" type="primary">trkA</name>
    <name evidence="12" type="ORF">HNP85_001314</name>
    <name evidence="10" type="ORF">HNP94_000127</name>
    <name evidence="11" type="ORF">HNP96_000889</name>
    <name evidence="13" type="ORF">J2745_001099</name>
    <name evidence="9" type="ORF">MMJJ_12370</name>
</gene>
<evidence type="ECO:0000256" key="4">
    <source>
        <dbReference type="ARBA" id="ARBA00022958"/>
    </source>
</evidence>
<evidence type="ECO:0000256" key="5">
    <source>
        <dbReference type="ARBA" id="ARBA00023027"/>
    </source>
</evidence>
<evidence type="ECO:0000256" key="3">
    <source>
        <dbReference type="ARBA" id="ARBA00022538"/>
    </source>
</evidence>
<reference evidence="13" key="4">
    <citation type="submission" date="2021-03" db="EMBL/GenBank/DDBJ databases">
        <title>Genomic Encyclopedia of Type Strains, Phase IV (KMG-IV): sequencing the most valuable type-strain genomes for metagenomic binning, comparative biology and taxonomic classification.</title>
        <authorList>
            <person name="Goeker M."/>
        </authorList>
    </citation>
    <scope>NUCLEOTIDE SEQUENCE</scope>
    <source>
        <strain evidence="13">DSM 2771</strain>
    </source>
</reference>
<keyword evidence="5" id="KW-0520">NAD</keyword>
<dbReference type="PRINTS" id="PR00335">
    <property type="entry name" value="KUPTAKETRKA"/>
</dbReference>
<evidence type="ECO:0000313" key="16">
    <source>
        <dbReference type="Proteomes" id="UP000590564"/>
    </source>
</evidence>
<accession>A0A2L1CB66</accession>
<evidence type="ECO:0000259" key="8">
    <source>
        <dbReference type="PROSITE" id="PS51202"/>
    </source>
</evidence>
<dbReference type="InterPro" id="IPR003148">
    <property type="entry name" value="RCK_N"/>
</dbReference>
<dbReference type="Pfam" id="PF02254">
    <property type="entry name" value="TrkA_N"/>
    <property type="match status" value="1"/>
</dbReference>
<dbReference type="RefSeq" id="WP_104838099.1">
    <property type="nucleotide sequence ID" value="NZ_CP026606.1"/>
</dbReference>
<evidence type="ECO:0000313" key="13">
    <source>
        <dbReference type="EMBL" id="MBP2219606.1"/>
    </source>
</evidence>
<dbReference type="InterPro" id="IPR036291">
    <property type="entry name" value="NAD(P)-bd_dom_sf"/>
</dbReference>
<keyword evidence="6" id="KW-0406">Ion transport</keyword>
<keyword evidence="2" id="KW-0813">Transport</keyword>
<sequence>MYIIVAGMGRVGISLAKSLSGKGHDLVILDQNKKTCEEVAGEIDALVINGDCTKTKSLENAGIEDADIFIAVTGNQEINLISGLIAKKFNVSKTIARVSEPDYKDVFESLGIGVVISPELVAANYIEKLIDRPGVVDLAIVGRGDAEILELLIPPTSKVADKKIRELGGTKDYVIIAIYEGNELKIPDGSTELKAYDRILILAKTDSLDEVRKVFSSENKE</sequence>